<keyword evidence="6" id="KW-0805">Transcription regulation</keyword>
<keyword evidence="2" id="KW-0479">Metal-binding</keyword>
<evidence type="ECO:0000256" key="5">
    <source>
        <dbReference type="ARBA" id="ARBA00022833"/>
    </source>
</evidence>
<evidence type="ECO:0000256" key="10">
    <source>
        <dbReference type="SAM" id="MobiDB-lite"/>
    </source>
</evidence>
<organism evidence="12 13">
    <name type="scientific">Mugilogobius chulae</name>
    <name type="common">yellowstripe goby</name>
    <dbReference type="NCBI Taxonomy" id="88201"/>
    <lineage>
        <taxon>Eukaryota</taxon>
        <taxon>Metazoa</taxon>
        <taxon>Chordata</taxon>
        <taxon>Craniata</taxon>
        <taxon>Vertebrata</taxon>
        <taxon>Euteleostomi</taxon>
        <taxon>Actinopterygii</taxon>
        <taxon>Neopterygii</taxon>
        <taxon>Teleostei</taxon>
        <taxon>Neoteleostei</taxon>
        <taxon>Acanthomorphata</taxon>
        <taxon>Gobiaria</taxon>
        <taxon>Gobiiformes</taxon>
        <taxon>Gobioidei</taxon>
        <taxon>Gobiidae</taxon>
        <taxon>Gobionellinae</taxon>
        <taxon>Mugilogobius</taxon>
    </lineage>
</organism>
<dbReference type="InterPro" id="IPR050636">
    <property type="entry name" value="C2H2-ZF_domain-containing"/>
</dbReference>
<dbReference type="FunFam" id="3.30.160.60:FF:000100">
    <property type="entry name" value="Zinc finger 45-like"/>
    <property type="match status" value="2"/>
</dbReference>
<gene>
    <name evidence="12" type="ORF">WMY93_009298</name>
</gene>
<name>A0AAW0PBD4_9GOBI</name>
<evidence type="ECO:0000259" key="11">
    <source>
        <dbReference type="PROSITE" id="PS50157"/>
    </source>
</evidence>
<evidence type="ECO:0000313" key="13">
    <source>
        <dbReference type="Proteomes" id="UP001460270"/>
    </source>
</evidence>
<proteinExistence type="predicted"/>
<feature type="domain" description="C2H2-type" evidence="11">
    <location>
        <begin position="286"/>
        <end position="313"/>
    </location>
</feature>
<evidence type="ECO:0000313" key="12">
    <source>
        <dbReference type="EMBL" id="KAK7922396.1"/>
    </source>
</evidence>
<keyword evidence="5" id="KW-0862">Zinc</keyword>
<reference evidence="13" key="1">
    <citation type="submission" date="2024-04" db="EMBL/GenBank/DDBJ databases">
        <title>Salinicola lusitanus LLJ914,a marine bacterium isolated from the Okinawa Trough.</title>
        <authorList>
            <person name="Li J."/>
        </authorList>
    </citation>
    <scope>NUCLEOTIDE SEQUENCE [LARGE SCALE GENOMIC DNA]</scope>
</reference>
<keyword evidence="3" id="KW-0677">Repeat</keyword>
<evidence type="ECO:0000256" key="9">
    <source>
        <dbReference type="PROSITE-ProRule" id="PRU00042"/>
    </source>
</evidence>
<evidence type="ECO:0000256" key="7">
    <source>
        <dbReference type="ARBA" id="ARBA00023163"/>
    </source>
</evidence>
<dbReference type="EMBL" id="JBBPFD010000006">
    <property type="protein sequence ID" value="KAK7922396.1"/>
    <property type="molecule type" value="Genomic_DNA"/>
</dbReference>
<keyword evidence="4 9" id="KW-0863">Zinc-finger</keyword>
<keyword evidence="7" id="KW-0804">Transcription</keyword>
<feature type="domain" description="C2H2-type" evidence="11">
    <location>
        <begin position="156"/>
        <end position="183"/>
    </location>
</feature>
<protein>
    <recommendedName>
        <fullName evidence="11">C2H2-type domain-containing protein</fullName>
    </recommendedName>
</protein>
<dbReference type="PANTHER" id="PTHR47772:SF13">
    <property type="entry name" value="GASTRULA ZINC FINGER PROTEIN XLCGF49.1-LIKE-RELATED"/>
    <property type="match status" value="1"/>
</dbReference>
<dbReference type="SMART" id="SM00355">
    <property type="entry name" value="ZnF_C2H2"/>
    <property type="match status" value="4"/>
</dbReference>
<dbReference type="AlphaFoldDB" id="A0AAW0PBD4"/>
<dbReference type="Pfam" id="PF13894">
    <property type="entry name" value="zf-C2H2_4"/>
    <property type="match status" value="2"/>
</dbReference>
<evidence type="ECO:0000256" key="1">
    <source>
        <dbReference type="ARBA" id="ARBA00004123"/>
    </source>
</evidence>
<feature type="compositionally biased region" description="Basic and acidic residues" evidence="10">
    <location>
        <begin position="20"/>
        <end position="32"/>
    </location>
</feature>
<evidence type="ECO:0000256" key="2">
    <source>
        <dbReference type="ARBA" id="ARBA00022723"/>
    </source>
</evidence>
<feature type="domain" description="C2H2-type" evidence="11">
    <location>
        <begin position="130"/>
        <end position="154"/>
    </location>
</feature>
<dbReference type="GO" id="GO:0008270">
    <property type="term" value="F:zinc ion binding"/>
    <property type="evidence" value="ECO:0007669"/>
    <property type="project" value="UniProtKB-KW"/>
</dbReference>
<dbReference type="Gene3D" id="3.30.160.60">
    <property type="entry name" value="Classic Zinc Finger"/>
    <property type="match status" value="5"/>
</dbReference>
<dbReference type="PROSITE" id="PS00028">
    <property type="entry name" value="ZINC_FINGER_C2H2_1"/>
    <property type="match status" value="3"/>
</dbReference>
<sequence>MRQLPTADDADFTSKSSKPRLHDVPRFSDPRQRHSHQTHVSRLSAEVAKPVQTGDPRLGLNCCCSCIEPALLLHSLASSVTSVGRRDAMLQASKQLTPEKDHSAVTSEGQDLQSLQSLSDKSFDTGEKTFSCDQCGKTWPDPSALKRHYKTSHTRVSCDVCKKTFSTSGSLVTHMRIHTGEKPYSCDVWLNCCCSCIEPALLLHSLASSVTSVGRRDAMLQASKQLTPEKDDSAVASEEQDLQSLESLSDKGFDNGEKTFSCEQCGKTWPDASALKRHYKTSHTRVSCDVCKKTFSTSGNVVRHMRIHTGEKPYTCDLCRASSVTSVGRRDAMLQASKQLTPEKDHSAVASEGQDLQSLESLRDKSFDSGEKTFNWLNCCCSCIEPALLLHSLQSLICNECWKT</sequence>
<accession>A0AAW0PBD4</accession>
<evidence type="ECO:0000256" key="6">
    <source>
        <dbReference type="ARBA" id="ARBA00023015"/>
    </source>
</evidence>
<dbReference type="GO" id="GO:0005634">
    <property type="term" value="C:nucleus"/>
    <property type="evidence" value="ECO:0007669"/>
    <property type="project" value="UniProtKB-SubCell"/>
</dbReference>
<dbReference type="InterPro" id="IPR013087">
    <property type="entry name" value="Znf_C2H2_type"/>
</dbReference>
<evidence type="ECO:0000256" key="3">
    <source>
        <dbReference type="ARBA" id="ARBA00022737"/>
    </source>
</evidence>
<dbReference type="PROSITE" id="PS50157">
    <property type="entry name" value="ZINC_FINGER_C2H2_2"/>
    <property type="match status" value="4"/>
</dbReference>
<feature type="region of interest" description="Disordered" evidence="10">
    <location>
        <begin position="1"/>
        <end position="48"/>
    </location>
</feature>
<dbReference type="Pfam" id="PF00096">
    <property type="entry name" value="zf-C2H2"/>
    <property type="match status" value="2"/>
</dbReference>
<evidence type="ECO:0000256" key="4">
    <source>
        <dbReference type="ARBA" id="ARBA00022771"/>
    </source>
</evidence>
<feature type="domain" description="C2H2-type" evidence="11">
    <location>
        <begin position="260"/>
        <end position="284"/>
    </location>
</feature>
<comment type="caution">
    <text evidence="12">The sequence shown here is derived from an EMBL/GenBank/DDBJ whole genome shotgun (WGS) entry which is preliminary data.</text>
</comment>
<dbReference type="PANTHER" id="PTHR47772">
    <property type="entry name" value="ZINC FINGER PROTEIN 200"/>
    <property type="match status" value="1"/>
</dbReference>
<evidence type="ECO:0000256" key="8">
    <source>
        <dbReference type="ARBA" id="ARBA00023242"/>
    </source>
</evidence>
<dbReference type="InterPro" id="IPR036236">
    <property type="entry name" value="Znf_C2H2_sf"/>
</dbReference>
<keyword evidence="13" id="KW-1185">Reference proteome</keyword>
<comment type="subcellular location">
    <subcellularLocation>
        <location evidence="1">Nucleus</location>
    </subcellularLocation>
</comment>
<dbReference type="SUPFAM" id="SSF57667">
    <property type="entry name" value="beta-beta-alpha zinc fingers"/>
    <property type="match status" value="4"/>
</dbReference>
<keyword evidence="8" id="KW-0539">Nucleus</keyword>
<dbReference type="Proteomes" id="UP001460270">
    <property type="component" value="Unassembled WGS sequence"/>
</dbReference>
<dbReference type="FunFam" id="3.30.160.60:FF:001498">
    <property type="entry name" value="Zinc finger protein 404"/>
    <property type="match status" value="2"/>
</dbReference>